<feature type="transmembrane region" description="Helical" evidence="1">
    <location>
        <begin position="189"/>
        <end position="216"/>
    </location>
</feature>
<gene>
    <name evidence="2" type="ORF">VP241_00015</name>
</gene>
<evidence type="ECO:0000313" key="2">
    <source>
        <dbReference type="EMBL" id="QOS22010.1"/>
    </source>
</evidence>
<dbReference type="AlphaFoldDB" id="A0A7M1W4Q3"/>
<organism evidence="2">
    <name type="scientific">Vibrio parahaemolyticus</name>
    <dbReference type="NCBI Taxonomy" id="670"/>
    <lineage>
        <taxon>Bacteria</taxon>
        <taxon>Pseudomonadati</taxon>
        <taxon>Pseudomonadota</taxon>
        <taxon>Gammaproteobacteria</taxon>
        <taxon>Vibrionales</taxon>
        <taxon>Vibrionaceae</taxon>
        <taxon>Vibrio</taxon>
    </lineage>
</organism>
<feature type="transmembrane region" description="Helical" evidence="1">
    <location>
        <begin position="110"/>
        <end position="127"/>
    </location>
</feature>
<dbReference type="Pfam" id="PF14897">
    <property type="entry name" value="EpsG"/>
    <property type="match status" value="1"/>
</dbReference>
<feature type="transmembrane region" description="Helical" evidence="1">
    <location>
        <begin position="269"/>
        <end position="290"/>
    </location>
</feature>
<keyword evidence="1" id="KW-0472">Membrane</keyword>
<evidence type="ECO:0008006" key="3">
    <source>
        <dbReference type="Google" id="ProtNLM"/>
    </source>
</evidence>
<feature type="transmembrane region" description="Helical" evidence="1">
    <location>
        <begin position="30"/>
        <end position="48"/>
    </location>
</feature>
<evidence type="ECO:0000256" key="1">
    <source>
        <dbReference type="SAM" id="Phobius"/>
    </source>
</evidence>
<feature type="transmembrane region" description="Helical" evidence="1">
    <location>
        <begin position="153"/>
        <end position="177"/>
    </location>
</feature>
<feature type="transmembrane region" description="Helical" evidence="1">
    <location>
        <begin position="85"/>
        <end position="104"/>
    </location>
</feature>
<name>A0A7M1W4Q3_VIBPH</name>
<dbReference type="InterPro" id="IPR049458">
    <property type="entry name" value="EpsG-like"/>
</dbReference>
<dbReference type="EMBL" id="MT898203">
    <property type="protein sequence ID" value="QOS22010.1"/>
    <property type="molecule type" value="Genomic_DNA"/>
</dbReference>
<keyword evidence="1" id="KW-1133">Transmembrane helix</keyword>
<accession>A0A7M1W4Q3</accession>
<reference evidence="2" key="1">
    <citation type="submission" date="2020-08" db="EMBL/GenBank/DDBJ databases">
        <title>Genetic structure, function and evolution of capsule biosynthesis loci in Vibrio parahaemolyticus.</title>
        <authorList>
            <person name="Li L."/>
            <person name="Bian S."/>
        </authorList>
    </citation>
    <scope>NUCLEOTIDE SEQUENCE</scope>
    <source>
        <strain evidence="2">VP241</strain>
    </source>
</reference>
<proteinExistence type="predicted"/>
<feature type="transmembrane region" description="Helical" evidence="1">
    <location>
        <begin position="296"/>
        <end position="313"/>
    </location>
</feature>
<protein>
    <recommendedName>
        <fullName evidence="3">Polysaccharide polymerase</fullName>
    </recommendedName>
</protein>
<keyword evidence="1" id="KW-0812">Transmembrane</keyword>
<feature type="transmembrane region" description="Helical" evidence="1">
    <location>
        <begin position="236"/>
        <end position="255"/>
    </location>
</feature>
<feature type="transmembrane region" description="Helical" evidence="1">
    <location>
        <begin position="320"/>
        <end position="341"/>
    </location>
</feature>
<sequence length="355" mass="41527">MSYFLILALVYVMANIDIASNNDKKLSLMLLLLLGFIISLFIGLRWNVGSDWDVYLNNYSFVHSEQFEIGYVFFEKLFYSSYLDYSYFLLFISSISIALIFIFLFNRVDYAIIAIMFFIANYMLSFMGGNRQIIAIGLVFCSNIFIIERNKYKFVFCILFACFFHASSIIYLVAYFFTVNYMSVTKRYVVLFSCVIFGAYIAPIMIEAALQVFTLIGFGYIVNKLTVYQSVVFDNFSILSLLKKVIMLVFFDLFYKQVTSRERREFTDLFYNLYFFSVIFDSIVGPINAAFMRASVYFRLSEIVIVSLIVATAKNKFQRIILAFVFFVLCVRQLNSAINFYPELYMNYQNILFGF</sequence>